<comment type="caution">
    <text evidence="7">Lacks conserved residue(s) required for the propagation of feature annotation.</text>
</comment>
<dbReference type="Proteomes" id="UP000289555">
    <property type="component" value="Chromosome"/>
</dbReference>
<reference evidence="10" key="1">
    <citation type="journal article" date="2019" name="Microbiol. Resour. Announc.">
        <title>Complete Genome Sequence of Halomonas olivaria, a Moderately Halophilic Bacterium Isolated from Olive Processing Effluents, Obtained by Nanopore Sequencing.</title>
        <authorList>
            <person name="Nagata S."/>
            <person name="Ii K.M."/>
            <person name="Tsukimi T."/>
            <person name="Miura M.C."/>
            <person name="Galipon J."/>
            <person name="Arakawa K."/>
        </authorList>
    </citation>
    <scope>NUCLEOTIDE SEQUENCE [LARGE SCALE GENOMIC DNA]</scope>
    <source>
        <strain evidence="10">TYRC17</strain>
    </source>
</reference>
<name>A0ABM7GMK1_9GAMM</name>
<comment type="subunit">
    <text evidence="7">The complex comprises the extracytoplasmic solute receptor protein and the two transmembrane proteins.</text>
</comment>
<accession>A0ABM7GMK1</accession>
<keyword evidence="6 7" id="KW-0472">Membrane</keyword>
<evidence type="ECO:0000256" key="2">
    <source>
        <dbReference type="ARBA" id="ARBA00022448"/>
    </source>
</evidence>
<comment type="function">
    <text evidence="7">Part of the tripartite ATP-independent periplasmic (TRAP) transport system.</text>
</comment>
<keyword evidence="10" id="KW-1185">Reference proteome</keyword>
<evidence type="ECO:0000256" key="4">
    <source>
        <dbReference type="ARBA" id="ARBA00022692"/>
    </source>
</evidence>
<feature type="domain" description="Tripartite ATP-independent periplasmic transporters DctQ component" evidence="8">
    <location>
        <begin position="8"/>
        <end position="49"/>
    </location>
</feature>
<keyword evidence="4 7" id="KW-0812">Transmembrane</keyword>
<organism evidence="9 10">
    <name type="scientific">Vreelandella olivaria</name>
    <dbReference type="NCBI Taxonomy" id="390919"/>
    <lineage>
        <taxon>Bacteria</taxon>
        <taxon>Pseudomonadati</taxon>
        <taxon>Pseudomonadota</taxon>
        <taxon>Gammaproteobacteria</taxon>
        <taxon>Oceanospirillales</taxon>
        <taxon>Halomonadaceae</taxon>
        <taxon>Vreelandella</taxon>
    </lineage>
</organism>
<evidence type="ECO:0000259" key="8">
    <source>
        <dbReference type="Pfam" id="PF04290"/>
    </source>
</evidence>
<evidence type="ECO:0000256" key="1">
    <source>
        <dbReference type="ARBA" id="ARBA00004651"/>
    </source>
</evidence>
<evidence type="ECO:0000256" key="3">
    <source>
        <dbReference type="ARBA" id="ARBA00022475"/>
    </source>
</evidence>
<keyword evidence="5 7" id="KW-1133">Transmembrane helix</keyword>
<feature type="transmembrane region" description="Helical" evidence="7">
    <location>
        <begin position="31"/>
        <end position="49"/>
    </location>
</feature>
<dbReference type="Pfam" id="PF04290">
    <property type="entry name" value="DctQ"/>
    <property type="match status" value="1"/>
</dbReference>
<keyword evidence="2 7" id="KW-0813">Transport</keyword>
<comment type="similarity">
    <text evidence="7">Belongs to the TRAP transporter small permease family.</text>
</comment>
<gene>
    <name evidence="9" type="ORF">HORIV_54330</name>
</gene>
<evidence type="ECO:0000256" key="7">
    <source>
        <dbReference type="RuleBase" id="RU369079"/>
    </source>
</evidence>
<comment type="subcellular location">
    <subcellularLocation>
        <location evidence="7">Cell inner membrane</location>
        <topology evidence="7">Multi-pass membrane protein</topology>
    </subcellularLocation>
    <subcellularLocation>
        <location evidence="1">Cell membrane</location>
        <topology evidence="1">Multi-pass membrane protein</topology>
    </subcellularLocation>
</comment>
<dbReference type="InterPro" id="IPR055348">
    <property type="entry name" value="DctQ"/>
</dbReference>
<sequence length="53" mass="5763">MVFLVIALAIVVTLGFVTRYLGSPLSWYDELAAALLAWVTYYGTALAAAKVRI</sequence>
<protein>
    <recommendedName>
        <fullName evidence="7">TRAP transporter small permease protein</fullName>
    </recommendedName>
</protein>
<proteinExistence type="inferred from homology"/>
<evidence type="ECO:0000256" key="5">
    <source>
        <dbReference type="ARBA" id="ARBA00022989"/>
    </source>
</evidence>
<evidence type="ECO:0000313" key="9">
    <source>
        <dbReference type="EMBL" id="BBI53012.1"/>
    </source>
</evidence>
<keyword evidence="3" id="KW-1003">Cell membrane</keyword>
<evidence type="ECO:0000256" key="6">
    <source>
        <dbReference type="ARBA" id="ARBA00023136"/>
    </source>
</evidence>
<keyword evidence="7" id="KW-0997">Cell inner membrane</keyword>
<evidence type="ECO:0000313" key="10">
    <source>
        <dbReference type="Proteomes" id="UP000289555"/>
    </source>
</evidence>
<dbReference type="EMBL" id="AP019416">
    <property type="protein sequence ID" value="BBI53012.1"/>
    <property type="molecule type" value="Genomic_DNA"/>
</dbReference>